<keyword evidence="2" id="KW-1185">Reference proteome</keyword>
<dbReference type="AlphaFoldDB" id="A0A1Q5PSB0"/>
<dbReference type="Proteomes" id="UP000186465">
    <property type="component" value="Unassembled WGS sequence"/>
</dbReference>
<dbReference type="EMBL" id="MPDM01000001">
    <property type="protein sequence ID" value="OKL50446.1"/>
    <property type="molecule type" value="Genomic_DNA"/>
</dbReference>
<dbReference type="OrthoDB" id="7307665at2"/>
<dbReference type="Pfam" id="PF16154">
    <property type="entry name" value="DUF4862"/>
    <property type="match status" value="1"/>
</dbReference>
<protein>
    <recommendedName>
        <fullName evidence="3">DUF4862 domain-containing protein</fullName>
    </recommendedName>
</protein>
<name>A0A1Q5PSB0_9ACTO</name>
<sequence>MKLTVGAYPIYPNPEQSELGTTAELLQQLSAKPRVGGYEIPYRGSAAPQYWNLTWPEGAAADSHLVLTGIPITMMMQGSHPGLGLASPTEDGRAAALELNRELHARVEALTAAGHQVKAVQIHSAPKGGGSEAAFAQSLKELVTWDWHGAALTVEHCDSASGTVAPEKGFLDLGQELAAITQVYEGSQEEAEGAARVRLGVSVNWARSVLETGSVETPLEHLGMAREAGLLRGYMASGIDPQDSAFGPGWVDGHLPVAGLGGAADSALLTPELLVKSWAAAGDDLVFKGFKMSLRPESLTVAQRLGLYDQIMELIPA</sequence>
<organism evidence="1 2">
    <name type="scientific">Boudabousia marimammalium</name>
    <dbReference type="NCBI Taxonomy" id="156892"/>
    <lineage>
        <taxon>Bacteria</taxon>
        <taxon>Bacillati</taxon>
        <taxon>Actinomycetota</taxon>
        <taxon>Actinomycetes</taxon>
        <taxon>Actinomycetales</taxon>
        <taxon>Actinomycetaceae</taxon>
        <taxon>Boudabousia</taxon>
    </lineage>
</organism>
<dbReference type="RefSeq" id="WP_075360687.1">
    <property type="nucleotide sequence ID" value="NZ_MPDM01000001.1"/>
</dbReference>
<comment type="caution">
    <text evidence="1">The sequence shown here is derived from an EMBL/GenBank/DDBJ whole genome shotgun (WGS) entry which is preliminary data.</text>
</comment>
<accession>A0A1Q5PSB0</accession>
<dbReference type="STRING" id="156892.BM477_00255"/>
<evidence type="ECO:0000313" key="1">
    <source>
        <dbReference type="EMBL" id="OKL50446.1"/>
    </source>
</evidence>
<evidence type="ECO:0008006" key="3">
    <source>
        <dbReference type="Google" id="ProtNLM"/>
    </source>
</evidence>
<reference evidence="2" key="1">
    <citation type="submission" date="2016-11" db="EMBL/GenBank/DDBJ databases">
        <title>Actinomyces gypaetusis sp. nov. isolated from Gypaetus barbatus in Qinghai Tibet Plateau China.</title>
        <authorList>
            <person name="Meng X."/>
        </authorList>
    </citation>
    <scope>NUCLEOTIDE SEQUENCE [LARGE SCALE GENOMIC DNA]</scope>
    <source>
        <strain evidence="2">DSM 15383</strain>
    </source>
</reference>
<proteinExistence type="predicted"/>
<gene>
    <name evidence="1" type="ORF">BM477_00255</name>
</gene>
<dbReference type="InterPro" id="IPR032344">
    <property type="entry name" value="DUF4862"/>
</dbReference>
<evidence type="ECO:0000313" key="2">
    <source>
        <dbReference type="Proteomes" id="UP000186465"/>
    </source>
</evidence>